<feature type="compositionally biased region" description="Basic and acidic residues" evidence="1">
    <location>
        <begin position="756"/>
        <end position="768"/>
    </location>
</feature>
<feature type="region of interest" description="Disordered" evidence="1">
    <location>
        <begin position="511"/>
        <end position="537"/>
    </location>
</feature>
<feature type="region of interest" description="Disordered" evidence="1">
    <location>
        <begin position="677"/>
        <end position="773"/>
    </location>
</feature>
<feature type="compositionally biased region" description="Low complexity" evidence="1">
    <location>
        <begin position="614"/>
        <end position="631"/>
    </location>
</feature>
<evidence type="ECO:0000259" key="2">
    <source>
        <dbReference type="PROSITE" id="PS50048"/>
    </source>
</evidence>
<feature type="compositionally biased region" description="Low complexity" evidence="1">
    <location>
        <begin position="707"/>
        <end position="716"/>
    </location>
</feature>
<feature type="compositionally biased region" description="Low complexity" evidence="1">
    <location>
        <begin position="728"/>
        <end position="738"/>
    </location>
</feature>
<feature type="region of interest" description="Disordered" evidence="1">
    <location>
        <begin position="566"/>
        <end position="646"/>
    </location>
</feature>
<dbReference type="RefSeq" id="XP_062788204.1">
    <property type="nucleotide sequence ID" value="XM_062932153.1"/>
</dbReference>
<dbReference type="PROSITE" id="PS50048">
    <property type="entry name" value="ZN2_CY6_FUNGAL_2"/>
    <property type="match status" value="1"/>
</dbReference>
<dbReference type="Proteomes" id="UP001329825">
    <property type="component" value="Chromosome 1"/>
</dbReference>
<reference evidence="3 4" key="1">
    <citation type="submission" date="2024-01" db="EMBL/GenBank/DDBJ databases">
        <title>Comparative genomics of Cryptococcus and Kwoniella reveals pathogenesis evolution and contrasting modes of karyotype evolution via chromosome fusion or intercentromeric recombination.</title>
        <authorList>
            <person name="Coelho M.A."/>
            <person name="David-Palma M."/>
            <person name="Shea T."/>
            <person name="Bowers K."/>
            <person name="McGinley-Smith S."/>
            <person name="Mohammad A.W."/>
            <person name="Gnirke A."/>
            <person name="Yurkov A.M."/>
            <person name="Nowrousian M."/>
            <person name="Sun S."/>
            <person name="Cuomo C.A."/>
            <person name="Heitman J."/>
        </authorList>
    </citation>
    <scope>NUCLEOTIDE SEQUENCE [LARGE SCALE GENOMIC DNA]</scope>
    <source>
        <strain evidence="3">CBS 11374</strain>
    </source>
</reference>
<dbReference type="InterPro" id="IPR001138">
    <property type="entry name" value="Zn2Cys6_DnaBD"/>
</dbReference>
<name>A0ABZ1CQ10_9TREE</name>
<feature type="region of interest" description="Disordered" evidence="1">
    <location>
        <begin position="416"/>
        <end position="469"/>
    </location>
</feature>
<feature type="compositionally biased region" description="Pro residues" evidence="1">
    <location>
        <begin position="428"/>
        <end position="437"/>
    </location>
</feature>
<feature type="compositionally biased region" description="Basic and acidic residues" evidence="1">
    <location>
        <begin position="574"/>
        <end position="593"/>
    </location>
</feature>
<dbReference type="EMBL" id="CP141881">
    <property type="protein sequence ID" value="WRT63464.1"/>
    <property type="molecule type" value="Genomic_DNA"/>
</dbReference>
<dbReference type="PROSITE" id="PS00463">
    <property type="entry name" value="ZN2_CY6_FUNGAL_1"/>
    <property type="match status" value="1"/>
</dbReference>
<protein>
    <recommendedName>
        <fullName evidence="2">Zn(2)-C6 fungal-type domain-containing protein</fullName>
    </recommendedName>
</protein>
<organism evidence="3 4">
    <name type="scientific">Kwoniella shivajii</name>
    <dbReference type="NCBI Taxonomy" id="564305"/>
    <lineage>
        <taxon>Eukaryota</taxon>
        <taxon>Fungi</taxon>
        <taxon>Dikarya</taxon>
        <taxon>Basidiomycota</taxon>
        <taxon>Agaricomycotina</taxon>
        <taxon>Tremellomycetes</taxon>
        <taxon>Tremellales</taxon>
        <taxon>Cryptococcaceae</taxon>
        <taxon>Kwoniella</taxon>
    </lineage>
</organism>
<accession>A0ABZ1CQ10</accession>
<feature type="compositionally biased region" description="Polar residues" evidence="1">
    <location>
        <begin position="278"/>
        <end position="292"/>
    </location>
</feature>
<feature type="region of interest" description="Disordered" evidence="1">
    <location>
        <begin position="385"/>
        <end position="404"/>
    </location>
</feature>
<feature type="compositionally biased region" description="Polar residues" evidence="1">
    <location>
        <begin position="632"/>
        <end position="646"/>
    </location>
</feature>
<dbReference type="SUPFAM" id="SSF57701">
    <property type="entry name" value="Zn2/Cys6 DNA-binding domain"/>
    <property type="match status" value="1"/>
</dbReference>
<feature type="compositionally biased region" description="Acidic residues" evidence="1">
    <location>
        <begin position="743"/>
        <end position="753"/>
    </location>
</feature>
<dbReference type="CDD" id="cd00067">
    <property type="entry name" value="GAL4"/>
    <property type="match status" value="1"/>
</dbReference>
<feature type="compositionally biased region" description="Basic and acidic residues" evidence="1">
    <location>
        <begin position="603"/>
        <end position="613"/>
    </location>
</feature>
<feature type="region of interest" description="Disordered" evidence="1">
    <location>
        <begin position="205"/>
        <end position="307"/>
    </location>
</feature>
<evidence type="ECO:0000256" key="1">
    <source>
        <dbReference type="SAM" id="MobiDB-lite"/>
    </source>
</evidence>
<keyword evidence="4" id="KW-1185">Reference proteome</keyword>
<evidence type="ECO:0000313" key="4">
    <source>
        <dbReference type="Proteomes" id="UP001329825"/>
    </source>
</evidence>
<feature type="compositionally biased region" description="Polar residues" evidence="1">
    <location>
        <begin position="511"/>
        <end position="531"/>
    </location>
</feature>
<sequence>MSAYPTYQVDQPIASGSNTHHQHHHPNSVPYPQYLYPPPLPPPHNQNDQWRTYNSGVPVPNWMNWSVAPSTPSTSNVLQPSTTYENTNQNQIIPCGYHDLNANANKQNVPNEYPLSSTISNSNRTVSAYVEEPGYLDHHRHQKDHQKADTHWAGPATKIDLGTGNRFQELLETKMSLMAGGSPITTPSNSHMSTPPSIPPSYRYDHTAEYPLPQIPTYPNHTPITNYSTSTSPLPYPTNPSTSYDVPQSHGHGQNLTPTGYPGSMISSRGPETLSAPIMSSHSGESSRSNDSAWIPPNKQYHISPSQSLTIAPPPLLSNGDISTAVYTPIHTPTAQQQNRIDPLDVEKQLSDWSQTQIQPDLVAPLPASIQSWRRQANSPLLLGEGQTYRYPSDPPPTQDQSQLPNNVIEANMSRMLSSTRSSFSSSVPPPPPPPPSISHTQSTQTNHRLNHHMPPWESQGFSDKRPHEAIPPPLPWAVDYSSTIPISKPQQQEILPPLLKIRVQNTVASSPISSHGQSQAQSQWTSNQPEEVSVNLKSKKDVGKKFSLSTSINKADLLKKDKIKKSKTAKPTIENEKIDNRDHEASDTSKQPEKKKRKIKGKKEESGRKNELAESASAKSSVVDKSAESSTQNTKAQKQAQDKTNIACNHCRAKKLKCNGEKPNCYHCHRRGETTCSYEAVLRRRGPGKNNKEKEKETEKGKTSRSKNSISTSNSMERGSSENVSASVSRRGNSPRGGSSGSDDDEDEEDQGEQTQREGDIAVHEPQSESNVRIVESFGLGGGGEHGRINGRRLDETELHQMNYILKQQQNADDKVNVGGGSLGMGFGNNLGLGLASKVNMGTGLRGSPTTITPVTNSSSILTGLGGSGSRFELSTARE</sequence>
<dbReference type="Gene3D" id="4.10.240.10">
    <property type="entry name" value="Zn(2)-C6 fungal-type DNA-binding domain"/>
    <property type="match status" value="1"/>
</dbReference>
<feature type="region of interest" description="Disordered" evidence="1">
    <location>
        <begin position="1"/>
        <end position="33"/>
    </location>
</feature>
<dbReference type="SMART" id="SM00066">
    <property type="entry name" value="GAL4"/>
    <property type="match status" value="1"/>
</dbReference>
<feature type="compositionally biased region" description="Polar residues" evidence="1">
    <location>
        <begin position="717"/>
        <end position="727"/>
    </location>
</feature>
<feature type="compositionally biased region" description="Low complexity" evidence="1">
    <location>
        <begin position="418"/>
        <end position="427"/>
    </location>
</feature>
<dbReference type="Pfam" id="PF00172">
    <property type="entry name" value="Zn_clus"/>
    <property type="match status" value="1"/>
</dbReference>
<evidence type="ECO:0000313" key="3">
    <source>
        <dbReference type="EMBL" id="WRT63464.1"/>
    </source>
</evidence>
<gene>
    <name evidence="3" type="ORF">IL334_000369</name>
</gene>
<feature type="compositionally biased region" description="Basic and acidic residues" evidence="1">
    <location>
        <begin position="691"/>
        <end position="703"/>
    </location>
</feature>
<dbReference type="GeneID" id="87952500"/>
<proteinExistence type="predicted"/>
<feature type="domain" description="Zn(2)-C6 fungal-type" evidence="2">
    <location>
        <begin position="648"/>
        <end position="679"/>
    </location>
</feature>
<dbReference type="InterPro" id="IPR036864">
    <property type="entry name" value="Zn2-C6_fun-type_DNA-bd_sf"/>
</dbReference>
<feature type="compositionally biased region" description="Polar residues" evidence="1">
    <location>
        <begin position="217"/>
        <end position="258"/>
    </location>
</feature>